<keyword evidence="5" id="KW-0256">Endoplasmic reticulum</keyword>
<evidence type="ECO:0000256" key="1">
    <source>
        <dbReference type="ARBA" id="ARBA00004477"/>
    </source>
</evidence>
<dbReference type="UniPathway" id="UPA00196"/>
<feature type="transmembrane region" description="Helical" evidence="9">
    <location>
        <begin position="34"/>
        <end position="55"/>
    </location>
</feature>
<evidence type="ECO:0000256" key="7">
    <source>
        <dbReference type="ARBA" id="ARBA00023136"/>
    </source>
</evidence>
<evidence type="ECO:0000256" key="5">
    <source>
        <dbReference type="ARBA" id="ARBA00022824"/>
    </source>
</evidence>
<evidence type="ECO:0000256" key="6">
    <source>
        <dbReference type="ARBA" id="ARBA00022989"/>
    </source>
</evidence>
<dbReference type="AlphaFoldDB" id="A0A0D0E4G7"/>
<dbReference type="EMBL" id="KN825005">
    <property type="protein sequence ID" value="KIK96074.1"/>
    <property type="molecule type" value="Genomic_DNA"/>
</dbReference>
<reference evidence="10 11" key="1">
    <citation type="submission" date="2014-04" db="EMBL/GenBank/DDBJ databases">
        <authorList>
            <consortium name="DOE Joint Genome Institute"/>
            <person name="Kuo A."/>
            <person name="Kohler A."/>
            <person name="Jargeat P."/>
            <person name="Nagy L.G."/>
            <person name="Floudas D."/>
            <person name="Copeland A."/>
            <person name="Barry K.W."/>
            <person name="Cichocki N."/>
            <person name="Veneault-Fourrey C."/>
            <person name="LaButti K."/>
            <person name="Lindquist E.A."/>
            <person name="Lipzen A."/>
            <person name="Lundell T."/>
            <person name="Morin E."/>
            <person name="Murat C."/>
            <person name="Sun H."/>
            <person name="Tunlid A."/>
            <person name="Henrissat B."/>
            <person name="Grigoriev I.V."/>
            <person name="Hibbett D.S."/>
            <person name="Martin F."/>
            <person name="Nordberg H.P."/>
            <person name="Cantor M.N."/>
            <person name="Hua S.X."/>
        </authorList>
    </citation>
    <scope>NUCLEOTIDE SEQUENCE [LARGE SCALE GENOMIC DNA]</scope>
    <source>
        <strain evidence="10 11">Ve08.2h10</strain>
    </source>
</reference>
<keyword evidence="4 9" id="KW-0812">Transmembrane</keyword>
<gene>
    <name evidence="10" type="ORF">PAXRUDRAFT_826340</name>
</gene>
<feature type="compositionally biased region" description="Basic residues" evidence="8">
    <location>
        <begin position="1"/>
        <end position="10"/>
    </location>
</feature>
<accession>A0A0D0E4G7</accession>
<keyword evidence="3" id="KW-0337">GPI-anchor biosynthesis</keyword>
<protein>
    <recommendedName>
        <fullName evidence="12">Glycosylphosphatidylinositol anchor biosynthesis protein 11</fullName>
    </recommendedName>
</protein>
<evidence type="ECO:0000256" key="2">
    <source>
        <dbReference type="ARBA" id="ARBA00004687"/>
    </source>
</evidence>
<feature type="transmembrane region" description="Helical" evidence="9">
    <location>
        <begin position="170"/>
        <end position="191"/>
    </location>
</feature>
<keyword evidence="7 9" id="KW-0472">Membrane</keyword>
<dbReference type="HOGENOM" id="CLU_064564_0_0_1"/>
<dbReference type="GO" id="GO:0006506">
    <property type="term" value="P:GPI anchor biosynthetic process"/>
    <property type="evidence" value="ECO:0007669"/>
    <property type="project" value="UniProtKB-UniPathway"/>
</dbReference>
<dbReference type="OrthoDB" id="17366at2759"/>
<dbReference type="InterPro" id="IPR009580">
    <property type="entry name" value="GPI_biosynthesis_protein_Pig-F"/>
</dbReference>
<dbReference type="STRING" id="930991.A0A0D0E4G7"/>
<feature type="transmembrane region" description="Helical" evidence="9">
    <location>
        <begin position="144"/>
        <end position="164"/>
    </location>
</feature>
<comment type="pathway">
    <text evidence="2">Glycolipid biosynthesis; glycosylphosphatidylinositol-anchor biosynthesis.</text>
</comment>
<comment type="subcellular location">
    <subcellularLocation>
        <location evidence="1">Endoplasmic reticulum membrane</location>
        <topology evidence="1">Multi-pass membrane protein</topology>
    </subcellularLocation>
</comment>
<keyword evidence="6 9" id="KW-1133">Transmembrane helix</keyword>
<evidence type="ECO:0000256" key="8">
    <source>
        <dbReference type="SAM" id="MobiDB-lite"/>
    </source>
</evidence>
<name>A0A0D0E4G7_9AGAM</name>
<evidence type="ECO:0000256" key="4">
    <source>
        <dbReference type="ARBA" id="ARBA00022692"/>
    </source>
</evidence>
<feature type="transmembrane region" description="Helical" evidence="9">
    <location>
        <begin position="224"/>
        <end position="244"/>
    </location>
</feature>
<evidence type="ECO:0000313" key="10">
    <source>
        <dbReference type="EMBL" id="KIK96074.1"/>
    </source>
</evidence>
<organism evidence="10 11">
    <name type="scientific">Paxillus rubicundulus Ve08.2h10</name>
    <dbReference type="NCBI Taxonomy" id="930991"/>
    <lineage>
        <taxon>Eukaryota</taxon>
        <taxon>Fungi</taxon>
        <taxon>Dikarya</taxon>
        <taxon>Basidiomycota</taxon>
        <taxon>Agaricomycotina</taxon>
        <taxon>Agaricomycetes</taxon>
        <taxon>Agaricomycetidae</taxon>
        <taxon>Boletales</taxon>
        <taxon>Paxilineae</taxon>
        <taxon>Paxillaceae</taxon>
        <taxon>Paxillus</taxon>
    </lineage>
</organism>
<keyword evidence="11" id="KW-1185">Reference proteome</keyword>
<proteinExistence type="predicted"/>
<evidence type="ECO:0000256" key="3">
    <source>
        <dbReference type="ARBA" id="ARBA00022502"/>
    </source>
</evidence>
<evidence type="ECO:0000256" key="9">
    <source>
        <dbReference type="SAM" id="Phobius"/>
    </source>
</evidence>
<evidence type="ECO:0000313" key="11">
    <source>
        <dbReference type="Proteomes" id="UP000054538"/>
    </source>
</evidence>
<feature type="region of interest" description="Disordered" evidence="8">
    <location>
        <begin position="1"/>
        <end position="22"/>
    </location>
</feature>
<reference evidence="11" key="2">
    <citation type="submission" date="2015-01" db="EMBL/GenBank/DDBJ databases">
        <title>Evolutionary Origins and Diversification of the Mycorrhizal Mutualists.</title>
        <authorList>
            <consortium name="DOE Joint Genome Institute"/>
            <consortium name="Mycorrhizal Genomics Consortium"/>
            <person name="Kohler A."/>
            <person name="Kuo A."/>
            <person name="Nagy L.G."/>
            <person name="Floudas D."/>
            <person name="Copeland A."/>
            <person name="Barry K.W."/>
            <person name="Cichocki N."/>
            <person name="Veneault-Fourrey C."/>
            <person name="LaButti K."/>
            <person name="Lindquist E.A."/>
            <person name="Lipzen A."/>
            <person name="Lundell T."/>
            <person name="Morin E."/>
            <person name="Murat C."/>
            <person name="Riley R."/>
            <person name="Ohm R."/>
            <person name="Sun H."/>
            <person name="Tunlid A."/>
            <person name="Henrissat B."/>
            <person name="Grigoriev I.V."/>
            <person name="Hibbett D.S."/>
            <person name="Martin F."/>
        </authorList>
    </citation>
    <scope>NUCLEOTIDE SEQUENCE [LARGE SCALE GENOMIC DNA]</scope>
    <source>
        <strain evidence="11">Ve08.2h10</strain>
    </source>
</reference>
<sequence>MASSKPKTRKPPSNNGRTPKPEIITPILADRFPLAQYASVLGVHLILIGFTALYIPQTTRLFRPFTTRTTDRPQSDFMEALTADPLLTLIWICGGLMVLQLWWASWVRKWYFEQKARGTEDEIKLDRVRFNNVRFTRLKEATAFTLRTAVTMYVVALMFGAPLASHHLHTVLLASVVAILTTFAPAFALGCPSMATETAAMINQLAWTRLFVEISPRNAFERALVYPAVGTVIGSWLGAIPIALDWDRPWQAWPLTPLLGSLGGYIIGALMAFVCSAAKWLAEEHLRSQHSKTQS</sequence>
<dbReference type="Pfam" id="PF06699">
    <property type="entry name" value="PIG-F"/>
    <property type="match status" value="1"/>
</dbReference>
<evidence type="ECO:0008006" key="12">
    <source>
        <dbReference type="Google" id="ProtNLM"/>
    </source>
</evidence>
<feature type="transmembrane region" description="Helical" evidence="9">
    <location>
        <begin position="264"/>
        <end position="282"/>
    </location>
</feature>
<feature type="transmembrane region" description="Helical" evidence="9">
    <location>
        <begin position="86"/>
        <end position="107"/>
    </location>
</feature>
<dbReference type="Proteomes" id="UP000054538">
    <property type="component" value="Unassembled WGS sequence"/>
</dbReference>
<dbReference type="GO" id="GO:0005789">
    <property type="term" value="C:endoplasmic reticulum membrane"/>
    <property type="evidence" value="ECO:0007669"/>
    <property type="project" value="UniProtKB-SubCell"/>
</dbReference>
<dbReference type="InParanoid" id="A0A0D0E4G7"/>